<evidence type="ECO:0000313" key="4">
    <source>
        <dbReference type="Proteomes" id="UP000483765"/>
    </source>
</evidence>
<proteinExistence type="inferred from homology"/>
<evidence type="ECO:0000256" key="2">
    <source>
        <dbReference type="ARBA" id="ARBA00039575"/>
    </source>
</evidence>
<protein>
    <recommendedName>
        <fullName evidence="2">Stress response regulator gls24 homolog</fullName>
    </recommendedName>
</protein>
<sequence length="167" mass="18135">MTEMKEFSGIRGELTYSDKVIEKMIGLALESVDGLLAVSGGFFANLKDKIVNSDEPTTGVHVEVGKKQVAVDLAIIAEYKKHLPTIYKEMKAIIESEVKAMTDLEVVEVNVEVVDIKTREQYEAESVSLQDKVADAASSAAGFTSAQVDKASKGVENLASRNEPRVI</sequence>
<accession>A0A6L8MZW3</accession>
<comment type="caution">
    <text evidence="3">The sequence shown here is derived from an EMBL/GenBank/DDBJ whole genome shotgun (WGS) entry which is preliminary data.</text>
</comment>
<dbReference type="InterPro" id="IPR005531">
    <property type="entry name" value="Asp23"/>
</dbReference>
<dbReference type="PANTHER" id="PTHR34297:SF3">
    <property type="entry name" value="ALKALINE SHOCK PROTEIN 23"/>
    <property type="match status" value="1"/>
</dbReference>
<dbReference type="RefSeq" id="WP_160864605.1">
    <property type="nucleotide sequence ID" value="NZ_WNXH01000022.1"/>
</dbReference>
<gene>
    <name evidence="3" type="ORF">GLP18_10305</name>
</gene>
<dbReference type="PANTHER" id="PTHR34297">
    <property type="entry name" value="HYPOTHETICAL CYTOSOLIC PROTEIN-RELATED"/>
    <property type="match status" value="1"/>
</dbReference>
<comment type="similarity">
    <text evidence="1">Belongs to the asp23 family.</text>
</comment>
<reference evidence="3 4" key="1">
    <citation type="submission" date="2019-11" db="EMBL/GenBank/DDBJ databases">
        <title>Divergent Streptococcus suis from cattle.</title>
        <authorList>
            <person name="Williamson C."/>
        </authorList>
    </citation>
    <scope>NUCLEOTIDE SEQUENCE [LARGE SCALE GENOMIC DNA]</scope>
    <source>
        <strain evidence="3 4">10-36905</strain>
    </source>
</reference>
<dbReference type="AlphaFoldDB" id="A0A6L8MZW3"/>
<name>A0A6L8MZW3_STRSU</name>
<dbReference type="Pfam" id="PF03780">
    <property type="entry name" value="Asp23"/>
    <property type="match status" value="1"/>
</dbReference>
<organism evidence="3 4">
    <name type="scientific">Streptococcus suis</name>
    <dbReference type="NCBI Taxonomy" id="1307"/>
    <lineage>
        <taxon>Bacteria</taxon>
        <taxon>Bacillati</taxon>
        <taxon>Bacillota</taxon>
        <taxon>Bacilli</taxon>
        <taxon>Lactobacillales</taxon>
        <taxon>Streptococcaceae</taxon>
        <taxon>Streptococcus</taxon>
    </lineage>
</organism>
<evidence type="ECO:0000313" key="3">
    <source>
        <dbReference type="EMBL" id="MYN70592.1"/>
    </source>
</evidence>
<dbReference type="EMBL" id="WNXH01000022">
    <property type="protein sequence ID" value="MYN70592.1"/>
    <property type="molecule type" value="Genomic_DNA"/>
</dbReference>
<evidence type="ECO:0000256" key="1">
    <source>
        <dbReference type="ARBA" id="ARBA00005721"/>
    </source>
</evidence>
<dbReference type="Proteomes" id="UP000483765">
    <property type="component" value="Unassembled WGS sequence"/>
</dbReference>
<dbReference type="GeneID" id="78827572"/>